<dbReference type="EMBL" id="LCWF01000133">
    <property type="protein sequence ID" value="KKY18026.1"/>
    <property type="molecule type" value="Genomic_DNA"/>
</dbReference>
<comment type="caution">
    <text evidence="2">The sequence shown here is derived from an EMBL/GenBank/DDBJ whole genome shotgun (WGS) entry which is preliminary data.</text>
</comment>
<sequence length="385" mass="42409">MTAVLDHPSLGAKIRGVVDDGVTRYFGIKYATLEHKFDAPHPVDRSTTADVIDATKAGPQAPQPPIGIDIEFGFIQQKLDKPPLEISETDCLHLNVFTPSDIPGIGNLPVLVWIHGGGYAIGQRAERLKTLPFEDLLLKIPPNVPMLAVQDNDLIPEVLEFSKLPSAVSGSWCLELLIGDCSLDGMILGEMALGSRSKGIGKAFAASVRSSFTQKPEVADAILRSYDIDDSSPVDDKDWVSICKFASEIAFEATSTAWAETWLGHGPVYRYFFNEQNPWPGKYQGHATHILDAVFFLQNFNEFLNEEQKTTAKRMASDFISFANGKGVTPSFTKDNLPCVLYGKAGERDTDRQTGRRTVLTEIVQKEMVSWDELQAAWSNFLQGA</sequence>
<reference evidence="2 3" key="1">
    <citation type="submission" date="2015-05" db="EMBL/GenBank/DDBJ databases">
        <title>Distinctive expansion of gene families associated with plant cell wall degradation and secondary metabolism in the genomes of grapevine trunk pathogens.</title>
        <authorList>
            <person name="Lawrence D.P."/>
            <person name="Travadon R."/>
            <person name="Rolshausen P.E."/>
            <person name="Baumgartner K."/>
        </authorList>
    </citation>
    <scope>NUCLEOTIDE SEQUENCE [LARGE SCALE GENOMIC DNA]</scope>
    <source>
        <strain evidence="2">UCRPC4</strain>
    </source>
</reference>
<protein>
    <submittedName>
        <fullName evidence="2">Putative para-nitrobenzyl esterase</fullName>
    </submittedName>
</protein>
<dbReference type="Proteomes" id="UP000053317">
    <property type="component" value="Unassembled WGS sequence"/>
</dbReference>
<name>A0A0G2E6Q8_PHACM</name>
<dbReference type="PANTHER" id="PTHR11559">
    <property type="entry name" value="CARBOXYLESTERASE"/>
    <property type="match status" value="1"/>
</dbReference>
<keyword evidence="3" id="KW-1185">Reference proteome</keyword>
<proteinExistence type="predicted"/>
<organism evidence="2 3">
    <name type="scientific">Phaeomoniella chlamydospora</name>
    <name type="common">Phaeoacremonium chlamydosporum</name>
    <dbReference type="NCBI Taxonomy" id="158046"/>
    <lineage>
        <taxon>Eukaryota</taxon>
        <taxon>Fungi</taxon>
        <taxon>Dikarya</taxon>
        <taxon>Ascomycota</taxon>
        <taxon>Pezizomycotina</taxon>
        <taxon>Eurotiomycetes</taxon>
        <taxon>Chaetothyriomycetidae</taxon>
        <taxon>Phaeomoniellales</taxon>
        <taxon>Phaeomoniellaceae</taxon>
        <taxon>Phaeomoniella</taxon>
    </lineage>
</organism>
<evidence type="ECO:0000259" key="1">
    <source>
        <dbReference type="Pfam" id="PF00135"/>
    </source>
</evidence>
<dbReference type="OrthoDB" id="3200163at2759"/>
<reference evidence="2 3" key="2">
    <citation type="submission" date="2015-05" db="EMBL/GenBank/DDBJ databases">
        <authorList>
            <person name="Morales-Cruz A."/>
            <person name="Amrine K.C."/>
            <person name="Cantu D."/>
        </authorList>
    </citation>
    <scope>NUCLEOTIDE SEQUENCE [LARGE SCALE GENOMIC DNA]</scope>
    <source>
        <strain evidence="2">UCRPC4</strain>
    </source>
</reference>
<dbReference type="AlphaFoldDB" id="A0A0G2E6Q8"/>
<dbReference type="InterPro" id="IPR029058">
    <property type="entry name" value="AB_hydrolase_fold"/>
</dbReference>
<feature type="domain" description="Carboxylesterase type B" evidence="1">
    <location>
        <begin position="13"/>
        <end position="125"/>
    </location>
</feature>
<dbReference type="Gene3D" id="3.40.50.1820">
    <property type="entry name" value="alpha/beta hydrolase"/>
    <property type="match status" value="2"/>
</dbReference>
<dbReference type="Pfam" id="PF00135">
    <property type="entry name" value="COesterase"/>
    <property type="match status" value="1"/>
</dbReference>
<dbReference type="InterPro" id="IPR050309">
    <property type="entry name" value="Type-B_Carboxylest/Lipase"/>
</dbReference>
<dbReference type="SUPFAM" id="SSF53474">
    <property type="entry name" value="alpha/beta-Hydrolases"/>
    <property type="match status" value="2"/>
</dbReference>
<evidence type="ECO:0000313" key="2">
    <source>
        <dbReference type="EMBL" id="KKY18026.1"/>
    </source>
</evidence>
<gene>
    <name evidence="2" type="ORF">UCRPC4_g05229</name>
</gene>
<evidence type="ECO:0000313" key="3">
    <source>
        <dbReference type="Proteomes" id="UP000053317"/>
    </source>
</evidence>
<dbReference type="InterPro" id="IPR002018">
    <property type="entry name" value="CarbesteraseB"/>
</dbReference>
<accession>A0A0G2E6Q8</accession>